<proteinExistence type="predicted"/>
<dbReference type="Proteomes" id="UP000521032">
    <property type="component" value="Unassembled WGS sequence"/>
</dbReference>
<evidence type="ECO:0000313" key="3">
    <source>
        <dbReference type="Proteomes" id="UP000521032"/>
    </source>
</evidence>
<protein>
    <submittedName>
        <fullName evidence="2">Uncharacterized protein</fullName>
    </submittedName>
</protein>
<dbReference type="AlphaFoldDB" id="A0A6V7RGZ4"/>
<sequence>MTILKNGHFQGILIVLIVAALVTLIIMLSYSYFNLTEINTLVDDADKRNLEYELIIHNNLTNSYTFNIVEQ</sequence>
<gene>
    <name evidence="2" type="ORF">JEOSCH030_01065</name>
</gene>
<comment type="caution">
    <text evidence="2">The sequence shown here is derived from an EMBL/GenBank/DDBJ whole genome shotgun (WGS) entry which is preliminary data.</text>
</comment>
<evidence type="ECO:0000256" key="1">
    <source>
        <dbReference type="SAM" id="Phobius"/>
    </source>
</evidence>
<keyword evidence="3" id="KW-1185">Reference proteome</keyword>
<dbReference type="EMBL" id="CAJEWE010000010">
    <property type="protein sequence ID" value="CAD2076395.1"/>
    <property type="molecule type" value="Genomic_DNA"/>
</dbReference>
<evidence type="ECO:0000313" key="2">
    <source>
        <dbReference type="EMBL" id="CAD2076395.1"/>
    </source>
</evidence>
<feature type="transmembrane region" description="Helical" evidence="1">
    <location>
        <begin position="12"/>
        <end position="33"/>
    </location>
</feature>
<reference evidence="2 3" key="1">
    <citation type="submission" date="2020-07" db="EMBL/GenBank/DDBJ databases">
        <authorList>
            <person name="Criscuolo A."/>
        </authorList>
    </citation>
    <scope>NUCLEOTIDE SEQUENCE [LARGE SCALE GENOMIC DNA]</scope>
    <source>
        <strain evidence="3">CIP 111030</strain>
    </source>
</reference>
<keyword evidence="1" id="KW-1133">Transmembrane helix</keyword>
<keyword evidence="1" id="KW-0472">Membrane</keyword>
<organism evidence="2 3">
    <name type="scientific">Phocicoccus schoeneichii</name>
    <dbReference type="NCBI Taxonomy" id="1812261"/>
    <lineage>
        <taxon>Bacteria</taxon>
        <taxon>Bacillati</taxon>
        <taxon>Bacillota</taxon>
        <taxon>Bacilli</taxon>
        <taxon>Bacillales</taxon>
        <taxon>Salinicoccaceae</taxon>
        <taxon>Phocicoccus</taxon>
    </lineage>
</organism>
<accession>A0A6V7RGZ4</accession>
<keyword evidence="1" id="KW-0812">Transmembrane</keyword>
<name>A0A6V7RGZ4_9BACL</name>